<name>A0ABR8N979_9ACTN</name>
<evidence type="ECO:0000313" key="1">
    <source>
        <dbReference type="EMBL" id="MBD3924698.1"/>
    </source>
</evidence>
<protein>
    <submittedName>
        <fullName evidence="1">Uncharacterized protein</fullName>
    </submittedName>
</protein>
<proteinExistence type="predicted"/>
<gene>
    <name evidence="1" type="ORF">IEZ26_08710</name>
</gene>
<accession>A0ABR8N979</accession>
<evidence type="ECO:0000313" key="2">
    <source>
        <dbReference type="Proteomes" id="UP000618818"/>
    </source>
</evidence>
<reference evidence="1 2" key="1">
    <citation type="submission" date="2020-09" db="EMBL/GenBank/DDBJ databases">
        <title>novel species in genus Nocardioides.</title>
        <authorList>
            <person name="Zhang G."/>
        </authorList>
    </citation>
    <scope>NUCLEOTIDE SEQUENCE [LARGE SCALE GENOMIC DNA]</scope>
    <source>
        <strain evidence="1 2">KCTC 39551</strain>
    </source>
</reference>
<keyword evidence="2" id="KW-1185">Reference proteome</keyword>
<dbReference type="Proteomes" id="UP000618818">
    <property type="component" value="Unassembled WGS sequence"/>
</dbReference>
<organism evidence="1 2">
    <name type="scientific">Nocardioides cavernae</name>
    <dbReference type="NCBI Taxonomy" id="1921566"/>
    <lineage>
        <taxon>Bacteria</taxon>
        <taxon>Bacillati</taxon>
        <taxon>Actinomycetota</taxon>
        <taxon>Actinomycetes</taxon>
        <taxon>Propionibacteriales</taxon>
        <taxon>Nocardioidaceae</taxon>
        <taxon>Nocardioides</taxon>
    </lineage>
</organism>
<dbReference type="RefSeq" id="WP_191194436.1">
    <property type="nucleotide sequence ID" value="NZ_JACXYZ010000001.1"/>
</dbReference>
<dbReference type="EMBL" id="JACXYZ010000001">
    <property type="protein sequence ID" value="MBD3924698.1"/>
    <property type="molecule type" value="Genomic_DNA"/>
</dbReference>
<sequence length="63" mass="7429">MVILWILLGLLVGLIAWAAWRQKRYGATSSFDRDTMQAERWHHSEYHPWGLGRQAGKEDPEHR</sequence>
<comment type="caution">
    <text evidence="1">The sequence shown here is derived from an EMBL/GenBank/DDBJ whole genome shotgun (WGS) entry which is preliminary data.</text>
</comment>